<dbReference type="Proteomes" id="UP000827872">
    <property type="component" value="Linkage Group LG01"/>
</dbReference>
<organism evidence="1 2">
    <name type="scientific">Sphaerodactylus townsendi</name>
    <dbReference type="NCBI Taxonomy" id="933632"/>
    <lineage>
        <taxon>Eukaryota</taxon>
        <taxon>Metazoa</taxon>
        <taxon>Chordata</taxon>
        <taxon>Craniata</taxon>
        <taxon>Vertebrata</taxon>
        <taxon>Euteleostomi</taxon>
        <taxon>Lepidosauria</taxon>
        <taxon>Squamata</taxon>
        <taxon>Bifurcata</taxon>
        <taxon>Gekkota</taxon>
        <taxon>Sphaerodactylidae</taxon>
        <taxon>Sphaerodactylus</taxon>
    </lineage>
</organism>
<protein>
    <submittedName>
        <fullName evidence="1">T-lymphoma invasion and metastasis-inducing protein 2</fullName>
    </submittedName>
</protein>
<gene>
    <name evidence="1" type="primary">TIAM2_2</name>
    <name evidence="1" type="ORF">K3G42_025577</name>
</gene>
<dbReference type="EMBL" id="CM037614">
    <property type="protein sequence ID" value="KAH8017032.1"/>
    <property type="molecule type" value="Genomic_DNA"/>
</dbReference>
<evidence type="ECO:0000313" key="2">
    <source>
        <dbReference type="Proteomes" id="UP000827872"/>
    </source>
</evidence>
<name>A0ACB8GBS9_9SAUR</name>
<sequence>MGLKFGCLAPSESDEKQQVARMIIPAIVFDIYDEIEVIPLNLYHVHLTKSGGVTDFGFAVTAQVDEHQHLTQIFVSDVLPDGMAYQEGLRVGNEILIINGESITDLDLRQMELLFSEKSVTLTLSSSHNSNKSALCTLWSDGDISKEPRNVLPPPNQSQLLEEFLDNFKKNTTNGLIYSLQA</sequence>
<reference evidence="1" key="1">
    <citation type="submission" date="2021-08" db="EMBL/GenBank/DDBJ databases">
        <title>The first chromosome-level gecko genome reveals the dynamic sex chromosomes of Neotropical dwarf geckos (Sphaerodactylidae: Sphaerodactylus).</title>
        <authorList>
            <person name="Pinto B.J."/>
            <person name="Keating S.E."/>
            <person name="Gamble T."/>
        </authorList>
    </citation>
    <scope>NUCLEOTIDE SEQUENCE</scope>
    <source>
        <strain evidence="1">TG3544</strain>
    </source>
</reference>
<comment type="caution">
    <text evidence="1">The sequence shown here is derived from an EMBL/GenBank/DDBJ whole genome shotgun (WGS) entry which is preliminary data.</text>
</comment>
<evidence type="ECO:0000313" key="1">
    <source>
        <dbReference type="EMBL" id="KAH8017032.1"/>
    </source>
</evidence>
<keyword evidence="2" id="KW-1185">Reference proteome</keyword>
<proteinExistence type="predicted"/>
<accession>A0ACB8GBS9</accession>